<dbReference type="Proteomes" id="UP000751190">
    <property type="component" value="Unassembled WGS sequence"/>
</dbReference>
<sequence length="263" mass="28186">MAGFLAASCLAATRLSLTPAHGAVVGRRHALEVVASVGLSALAGSGLAWLEGPTGRLGVRAGGANADSPDGALRSVNELAEQLARERRREGAVRASPASLPTRADARAATERLLHSARELDRAMDLAADRRWDELSRLAQTVREDVERSVRVVMASELATAAMRAEIGWEWGNCGWRRCGIQADVVQTLCKLREGIGLFVPAEARLYVDAARRGLDELLRVLDGHGVLSRDESAWLSARTYLSKDDLDAVLGDDSVNGEAWAL</sequence>
<evidence type="ECO:0000313" key="3">
    <source>
        <dbReference type="Proteomes" id="UP000751190"/>
    </source>
</evidence>
<comment type="caution">
    <text evidence="2">The sequence shown here is derived from an EMBL/GenBank/DDBJ whole genome shotgun (WGS) entry which is preliminary data.</text>
</comment>
<proteinExistence type="predicted"/>
<keyword evidence="1" id="KW-0732">Signal</keyword>
<gene>
    <name evidence="2" type="ORF">KFE25_006654</name>
</gene>
<protein>
    <submittedName>
        <fullName evidence="2">Uncharacterized protein</fullName>
    </submittedName>
</protein>
<name>A0A8J6CAG3_DIALT</name>
<dbReference type="AlphaFoldDB" id="A0A8J6CAG3"/>
<reference evidence="2" key="1">
    <citation type="submission" date="2021-05" db="EMBL/GenBank/DDBJ databases">
        <title>The genome of the haptophyte Pavlova lutheri (Diacronema luteri, Pavlovales) - a model for lipid biosynthesis in eukaryotic algae.</title>
        <authorList>
            <person name="Hulatt C.J."/>
            <person name="Posewitz M.C."/>
        </authorList>
    </citation>
    <scope>NUCLEOTIDE SEQUENCE</scope>
    <source>
        <strain evidence="2">NIVA-4/92</strain>
    </source>
</reference>
<feature type="signal peptide" evidence="1">
    <location>
        <begin position="1"/>
        <end position="22"/>
    </location>
</feature>
<organism evidence="2 3">
    <name type="scientific">Diacronema lutheri</name>
    <name type="common">Unicellular marine alga</name>
    <name type="synonym">Monochrysis lutheri</name>
    <dbReference type="NCBI Taxonomy" id="2081491"/>
    <lineage>
        <taxon>Eukaryota</taxon>
        <taxon>Haptista</taxon>
        <taxon>Haptophyta</taxon>
        <taxon>Pavlovophyceae</taxon>
        <taxon>Pavlovales</taxon>
        <taxon>Pavlovaceae</taxon>
        <taxon>Diacronema</taxon>
    </lineage>
</organism>
<keyword evidence="3" id="KW-1185">Reference proteome</keyword>
<evidence type="ECO:0000313" key="2">
    <source>
        <dbReference type="EMBL" id="KAG8467602.1"/>
    </source>
</evidence>
<accession>A0A8J6CAG3</accession>
<dbReference type="OrthoDB" id="201706at2759"/>
<dbReference type="EMBL" id="JAGTXO010000005">
    <property type="protein sequence ID" value="KAG8467602.1"/>
    <property type="molecule type" value="Genomic_DNA"/>
</dbReference>
<feature type="chain" id="PRO_5035151165" evidence="1">
    <location>
        <begin position="23"/>
        <end position="263"/>
    </location>
</feature>
<evidence type="ECO:0000256" key="1">
    <source>
        <dbReference type="SAM" id="SignalP"/>
    </source>
</evidence>